<proteinExistence type="predicted"/>
<feature type="region of interest" description="Disordered" evidence="1">
    <location>
        <begin position="348"/>
        <end position="370"/>
    </location>
</feature>
<dbReference type="AlphaFoldDB" id="A0A6J4TNQ1"/>
<accession>A0A6J4TNQ1</accession>
<organism evidence="2">
    <name type="scientific">uncultured Thermoleophilia bacterium</name>
    <dbReference type="NCBI Taxonomy" id="1497501"/>
    <lineage>
        <taxon>Bacteria</taxon>
        <taxon>Bacillati</taxon>
        <taxon>Actinomycetota</taxon>
        <taxon>Thermoleophilia</taxon>
        <taxon>environmental samples</taxon>
    </lineage>
</organism>
<sequence>MSGTGIAFSEIVGRRIRLGSWQDQKVSTYRRIQEAVAHARWEEAAALANYFVDEADVCFTLYRQWNADLQGFLRDEGVADVAGIDAAIVAKLDLPDGTPFDPRRSWDELLTGVERCVRHLHREEGPAALEALDAFKETWRRCHDRDVDHTYGLMSAVVEELGEAAIGRMYDRVLLPLFAWRYDKFDIDKHPWDEGLEALMLVACEAMRGHLVGPERTGDFELFEDADRYVLRFDPCGSGGRTLRGDPIEGTPPRMQPPYEWKVSEEPHSWNHFTPGVCLYCSHCIVLMEEMPIDRFGYPVRVIDPPLYAADAADPQRGAKCQWTMYKDPAAVPESVYERVGRVKPDAFGSAATGAPPLPADAGLNMPGSG</sequence>
<gene>
    <name evidence="2" type="ORF">AVDCRST_MAG79-595</name>
</gene>
<protein>
    <submittedName>
        <fullName evidence="2">Uncharacterized protein</fullName>
    </submittedName>
</protein>
<name>A0A6J4TNQ1_9ACTN</name>
<reference evidence="2" key="1">
    <citation type="submission" date="2020-02" db="EMBL/GenBank/DDBJ databases">
        <authorList>
            <person name="Meier V. D."/>
        </authorList>
    </citation>
    <scope>NUCLEOTIDE SEQUENCE</scope>
    <source>
        <strain evidence="2">AVDCRST_MAG79</strain>
    </source>
</reference>
<evidence type="ECO:0000256" key="1">
    <source>
        <dbReference type="SAM" id="MobiDB-lite"/>
    </source>
</evidence>
<evidence type="ECO:0000313" key="2">
    <source>
        <dbReference type="EMBL" id="CAA9527015.1"/>
    </source>
</evidence>
<dbReference type="EMBL" id="CADCWC010000116">
    <property type="protein sequence ID" value="CAA9527015.1"/>
    <property type="molecule type" value="Genomic_DNA"/>
</dbReference>